<name>A0AAE0L1B0_9CHLO</name>
<keyword evidence="2" id="KW-1185">Reference proteome</keyword>
<reference evidence="1 2" key="1">
    <citation type="journal article" date="2015" name="Genome Biol. Evol.">
        <title>Comparative Genomics of a Bacterivorous Green Alga Reveals Evolutionary Causalities and Consequences of Phago-Mixotrophic Mode of Nutrition.</title>
        <authorList>
            <person name="Burns J.A."/>
            <person name="Paasch A."/>
            <person name="Narechania A."/>
            <person name="Kim E."/>
        </authorList>
    </citation>
    <scope>NUCLEOTIDE SEQUENCE [LARGE SCALE GENOMIC DNA]</scope>
    <source>
        <strain evidence="1 2">PLY_AMNH</strain>
    </source>
</reference>
<comment type="caution">
    <text evidence="1">The sequence shown here is derived from an EMBL/GenBank/DDBJ whole genome shotgun (WGS) entry which is preliminary data.</text>
</comment>
<dbReference type="Proteomes" id="UP001190700">
    <property type="component" value="Unassembled WGS sequence"/>
</dbReference>
<evidence type="ECO:0000313" key="1">
    <source>
        <dbReference type="EMBL" id="KAK3268426.1"/>
    </source>
</evidence>
<evidence type="ECO:0000313" key="2">
    <source>
        <dbReference type="Proteomes" id="UP001190700"/>
    </source>
</evidence>
<dbReference type="EMBL" id="LGRX02011836">
    <property type="protein sequence ID" value="KAK3268426.1"/>
    <property type="molecule type" value="Genomic_DNA"/>
</dbReference>
<dbReference type="AlphaFoldDB" id="A0AAE0L1B0"/>
<organism evidence="1 2">
    <name type="scientific">Cymbomonas tetramitiformis</name>
    <dbReference type="NCBI Taxonomy" id="36881"/>
    <lineage>
        <taxon>Eukaryota</taxon>
        <taxon>Viridiplantae</taxon>
        <taxon>Chlorophyta</taxon>
        <taxon>Pyramimonadophyceae</taxon>
        <taxon>Pyramimonadales</taxon>
        <taxon>Pyramimonadaceae</taxon>
        <taxon>Cymbomonas</taxon>
    </lineage>
</organism>
<proteinExistence type="predicted"/>
<protein>
    <submittedName>
        <fullName evidence="1">Uncharacterized protein</fullName>
    </submittedName>
</protein>
<gene>
    <name evidence="1" type="ORF">CYMTET_23075</name>
</gene>
<sequence length="171" mass="18136">MVVWWWGLGTEEFHEGVAGSTSVGAGRVPVPLGATSEMPSGVGRVDRRVAEWTGQSARVGAVSGVDDGDGRPGQRARRRQAMRTMESLTQVIGDGGVADVAVHDAGRMAEPTQEGSQAAGLVRGGWGLGAGVLGRRLRVRWPVEEASFDGVINAWLPGERRHACGKVRRWG</sequence>
<accession>A0AAE0L1B0</accession>